<sequence>MDAEILVRNGRLLLLCQESSFDRDARILLCCAHLHWKSGSLTSHDAAAASAFSSRLFVDLNLETSAPDNYRAPPTPLPCDTFLGSRGSYPVSYEGTMQKPAGKPQSTALYFSEMKIKLSKLDEEKALDPDEEDVCPICLEEYGIDNPKLFTSCEHHFHLSCLLEWMERSDACPMCDKVMMLESSFG</sequence>
<accession>A0ACB9QDI7</accession>
<keyword evidence="2" id="KW-1185">Reference proteome</keyword>
<name>A0ACB9QDI7_9MYRT</name>
<protein>
    <submittedName>
        <fullName evidence="1">Uncharacterized protein</fullName>
    </submittedName>
</protein>
<dbReference type="EMBL" id="CM042885">
    <property type="protein sequence ID" value="KAI4364723.1"/>
    <property type="molecule type" value="Genomic_DNA"/>
</dbReference>
<dbReference type="Proteomes" id="UP001057402">
    <property type="component" value="Chromosome 6"/>
</dbReference>
<proteinExistence type="predicted"/>
<gene>
    <name evidence="1" type="ORF">MLD38_020777</name>
</gene>
<comment type="caution">
    <text evidence="1">The sequence shown here is derived from an EMBL/GenBank/DDBJ whole genome shotgun (WGS) entry which is preliminary data.</text>
</comment>
<reference evidence="2" key="1">
    <citation type="journal article" date="2023" name="Front. Plant Sci.">
        <title>Chromosomal-level genome assembly of Melastoma candidum provides insights into trichome evolution.</title>
        <authorList>
            <person name="Zhong Y."/>
            <person name="Wu W."/>
            <person name="Sun C."/>
            <person name="Zou P."/>
            <person name="Liu Y."/>
            <person name="Dai S."/>
            <person name="Zhou R."/>
        </authorList>
    </citation>
    <scope>NUCLEOTIDE SEQUENCE [LARGE SCALE GENOMIC DNA]</scope>
</reference>
<evidence type="ECO:0000313" key="1">
    <source>
        <dbReference type="EMBL" id="KAI4364723.1"/>
    </source>
</evidence>
<organism evidence="1 2">
    <name type="scientific">Melastoma candidum</name>
    <dbReference type="NCBI Taxonomy" id="119954"/>
    <lineage>
        <taxon>Eukaryota</taxon>
        <taxon>Viridiplantae</taxon>
        <taxon>Streptophyta</taxon>
        <taxon>Embryophyta</taxon>
        <taxon>Tracheophyta</taxon>
        <taxon>Spermatophyta</taxon>
        <taxon>Magnoliopsida</taxon>
        <taxon>eudicotyledons</taxon>
        <taxon>Gunneridae</taxon>
        <taxon>Pentapetalae</taxon>
        <taxon>rosids</taxon>
        <taxon>malvids</taxon>
        <taxon>Myrtales</taxon>
        <taxon>Melastomataceae</taxon>
        <taxon>Melastomatoideae</taxon>
        <taxon>Melastomateae</taxon>
        <taxon>Melastoma</taxon>
    </lineage>
</organism>
<evidence type="ECO:0000313" key="2">
    <source>
        <dbReference type="Proteomes" id="UP001057402"/>
    </source>
</evidence>